<organism evidence="3 4">
    <name type="scientific">Mycena alexandri</name>
    <dbReference type="NCBI Taxonomy" id="1745969"/>
    <lineage>
        <taxon>Eukaryota</taxon>
        <taxon>Fungi</taxon>
        <taxon>Dikarya</taxon>
        <taxon>Basidiomycota</taxon>
        <taxon>Agaricomycotina</taxon>
        <taxon>Agaricomycetes</taxon>
        <taxon>Agaricomycetidae</taxon>
        <taxon>Agaricales</taxon>
        <taxon>Marasmiineae</taxon>
        <taxon>Mycenaceae</taxon>
        <taxon>Mycena</taxon>
    </lineage>
</organism>
<keyword evidence="4" id="KW-1185">Reference proteome</keyword>
<accession>A0AAD6SL58</accession>
<sequence>MYLQAKGSKKGWKKGAQSGGFTVALFLALFALALLLYLVSFTATKFISSLLDPFYEKGKKKPGGKQKKWENGRKKGVKMGGERATVNDPNHYIFDESNLERKQTKVGSVRIEDTQRMDKSLTPPLGINPMAECKFPAVARRACTLSDALVNPMSCNCWDNISWTDSRPSSEKAYLRLEHPTVSFPSFRLAWLAIR</sequence>
<comment type="caution">
    <text evidence="3">The sequence shown here is derived from an EMBL/GenBank/DDBJ whole genome shotgun (WGS) entry which is preliminary data.</text>
</comment>
<feature type="region of interest" description="Disordered" evidence="1">
    <location>
        <begin position="58"/>
        <end position="81"/>
    </location>
</feature>
<protein>
    <submittedName>
        <fullName evidence="3">Uncharacterized protein</fullName>
    </submittedName>
</protein>
<dbReference type="Proteomes" id="UP001218188">
    <property type="component" value="Unassembled WGS sequence"/>
</dbReference>
<dbReference type="EMBL" id="JARJCM010000099">
    <property type="protein sequence ID" value="KAJ7029668.1"/>
    <property type="molecule type" value="Genomic_DNA"/>
</dbReference>
<gene>
    <name evidence="3" type="ORF">C8F04DRAFT_1187520</name>
</gene>
<proteinExistence type="predicted"/>
<feature type="transmembrane region" description="Helical" evidence="2">
    <location>
        <begin position="21"/>
        <end position="39"/>
    </location>
</feature>
<keyword evidence="2" id="KW-1133">Transmembrane helix</keyword>
<evidence type="ECO:0000256" key="2">
    <source>
        <dbReference type="SAM" id="Phobius"/>
    </source>
</evidence>
<dbReference type="AlphaFoldDB" id="A0AAD6SL58"/>
<reference evidence="3" key="1">
    <citation type="submission" date="2023-03" db="EMBL/GenBank/DDBJ databases">
        <title>Massive genome expansion in bonnet fungi (Mycena s.s.) driven by repeated elements and novel gene families across ecological guilds.</title>
        <authorList>
            <consortium name="Lawrence Berkeley National Laboratory"/>
            <person name="Harder C.B."/>
            <person name="Miyauchi S."/>
            <person name="Viragh M."/>
            <person name="Kuo A."/>
            <person name="Thoen E."/>
            <person name="Andreopoulos B."/>
            <person name="Lu D."/>
            <person name="Skrede I."/>
            <person name="Drula E."/>
            <person name="Henrissat B."/>
            <person name="Morin E."/>
            <person name="Kohler A."/>
            <person name="Barry K."/>
            <person name="LaButti K."/>
            <person name="Morin E."/>
            <person name="Salamov A."/>
            <person name="Lipzen A."/>
            <person name="Mereny Z."/>
            <person name="Hegedus B."/>
            <person name="Baldrian P."/>
            <person name="Stursova M."/>
            <person name="Weitz H."/>
            <person name="Taylor A."/>
            <person name="Grigoriev I.V."/>
            <person name="Nagy L.G."/>
            <person name="Martin F."/>
            <person name="Kauserud H."/>
        </authorList>
    </citation>
    <scope>NUCLEOTIDE SEQUENCE</scope>
    <source>
        <strain evidence="3">CBHHK200</strain>
    </source>
</reference>
<name>A0AAD6SL58_9AGAR</name>
<keyword evidence="2" id="KW-0472">Membrane</keyword>
<evidence type="ECO:0000313" key="4">
    <source>
        <dbReference type="Proteomes" id="UP001218188"/>
    </source>
</evidence>
<keyword evidence="2" id="KW-0812">Transmembrane</keyword>
<evidence type="ECO:0000313" key="3">
    <source>
        <dbReference type="EMBL" id="KAJ7029668.1"/>
    </source>
</evidence>
<evidence type="ECO:0000256" key="1">
    <source>
        <dbReference type="SAM" id="MobiDB-lite"/>
    </source>
</evidence>